<evidence type="ECO:0000313" key="3">
    <source>
        <dbReference type="EMBL" id="SEF65987.1"/>
    </source>
</evidence>
<dbReference type="Proteomes" id="UP000236736">
    <property type="component" value="Unassembled WGS sequence"/>
</dbReference>
<organism evidence="3 4">
    <name type="scientific">Algoriphagus boritolerans DSM 17298 = JCM 18970</name>
    <dbReference type="NCBI Taxonomy" id="1120964"/>
    <lineage>
        <taxon>Bacteria</taxon>
        <taxon>Pseudomonadati</taxon>
        <taxon>Bacteroidota</taxon>
        <taxon>Cytophagia</taxon>
        <taxon>Cytophagales</taxon>
        <taxon>Cyclobacteriaceae</taxon>
        <taxon>Algoriphagus</taxon>
    </lineage>
</organism>
<dbReference type="SUPFAM" id="SSF47090">
    <property type="entry name" value="PGBD-like"/>
    <property type="match status" value="1"/>
</dbReference>
<name>A0A1H5TVI0_9BACT</name>
<dbReference type="EMBL" id="FNVR01000003">
    <property type="protein sequence ID" value="SEF65987.1"/>
    <property type="molecule type" value="Genomic_DNA"/>
</dbReference>
<keyword evidence="4" id="KW-1185">Reference proteome</keyword>
<keyword evidence="3" id="KW-0378">Hydrolase</keyword>
<dbReference type="Pfam" id="PF01471">
    <property type="entry name" value="PG_binding_1"/>
    <property type="match status" value="1"/>
</dbReference>
<evidence type="ECO:0000259" key="2">
    <source>
        <dbReference type="Pfam" id="PF11860"/>
    </source>
</evidence>
<proteinExistence type="predicted"/>
<evidence type="ECO:0000313" key="4">
    <source>
        <dbReference type="Proteomes" id="UP000236736"/>
    </source>
</evidence>
<sequence>MKYFRYLEVLFIFNHRAMQTIKFRSRGTYVSYLQELLGKLGYEIPATGYFGNMTDVAVRDFQRKQGLVEDGEVGIKTWTVLIDKTRPAQSLSDKFLGEQDLRDFGQKHKLPLAAVKAVNEVESSGKGFFVDGRPKILFEGHIFWRQLKERGIDPKTISTASNADVLYSKWTKSHYLGGTREYDRMEKASKLLQDPRVKEAALASASWGSYQIMGFHAQKLGYDSVQSFVDEMYIHERNQLEAFGRYITAFGCINHLRTLNWASFARCYNGPGYAQNKYDIKMAQAYQKYLNRP</sequence>
<dbReference type="GO" id="GO:0016787">
    <property type="term" value="F:hydrolase activity"/>
    <property type="evidence" value="ECO:0007669"/>
    <property type="project" value="UniProtKB-KW"/>
</dbReference>
<feature type="domain" description="N-acetylmuramidase" evidence="2">
    <location>
        <begin position="112"/>
        <end position="289"/>
    </location>
</feature>
<dbReference type="InterPro" id="IPR036366">
    <property type="entry name" value="PGBDSf"/>
</dbReference>
<feature type="domain" description="Peptidoglycan binding-like" evidence="1">
    <location>
        <begin position="27"/>
        <end position="81"/>
    </location>
</feature>
<reference evidence="4" key="1">
    <citation type="submission" date="2016-10" db="EMBL/GenBank/DDBJ databases">
        <authorList>
            <person name="Varghese N."/>
            <person name="Submissions S."/>
        </authorList>
    </citation>
    <scope>NUCLEOTIDE SEQUENCE [LARGE SCALE GENOMIC DNA]</scope>
    <source>
        <strain evidence="4">DSM 17298</strain>
    </source>
</reference>
<dbReference type="Gene3D" id="1.10.101.10">
    <property type="entry name" value="PGBD-like superfamily/PGBD"/>
    <property type="match status" value="1"/>
</dbReference>
<dbReference type="Pfam" id="PF11860">
    <property type="entry name" value="Muramidase"/>
    <property type="match status" value="1"/>
</dbReference>
<dbReference type="InterPro" id="IPR002477">
    <property type="entry name" value="Peptidoglycan-bd-like"/>
</dbReference>
<dbReference type="AlphaFoldDB" id="A0A1H5TVI0"/>
<gene>
    <name evidence="3" type="ORF">SAMN03080598_00925</name>
</gene>
<dbReference type="InterPro" id="IPR036365">
    <property type="entry name" value="PGBD-like_sf"/>
</dbReference>
<accession>A0A1H5TVI0</accession>
<dbReference type="STRING" id="1120964.GCA_001313265_00637"/>
<protein>
    <submittedName>
        <fullName evidence="3">Peptidoglycan-binding (PGRP) domain of peptidoglycan hydrolases-containing protein</fullName>
    </submittedName>
</protein>
<evidence type="ECO:0000259" key="1">
    <source>
        <dbReference type="Pfam" id="PF01471"/>
    </source>
</evidence>
<dbReference type="InterPro" id="IPR024408">
    <property type="entry name" value="Muramidase"/>
</dbReference>